<keyword evidence="2" id="KW-1185">Reference proteome</keyword>
<sequence length="1388" mass="155074">MAKSRQNFKMEEDVLSSSPTAMRSREWDGPSRWKEYLGEDIGSRVASKGSINGGSDGSVQSSSGSIQKGLNMQWVYQLTQVAEGLMAKMYRLNQILDYPDVVGHAYSEAFWKSGLFPNHPKICILLAKKFPEHHSRLQLERVDKVALDSMNDAAEVHLQSLEPWIQLLLDLMVFREQALRLILDLSSTVITLMPHQNSVILHGLMDLFCSFVRVNLLSEKMPRKMMLQTYNLLHAMSRNDRDCDFYHRLIQFVDSYDPPLKGLHEDLNFVSPRIGEVLEAVGPIIFLSTDTRKLRNEGFLSPFHPRYPDILTNSAHPMRAQDLANVTAYREWVLFGYLVCPDELLRVTSIDIALVVLKENLVLTLYRDEYILLHEDYQLYVLPRILESKKMAKSGRTKQKEADLEYSVAKQVERMLSEVHEQAISSSDAIHHERRILLKQEIGRMVLFFTDQPSLLAPNIQMVFSALAFAQSEVLWYFQHAGVASSKSKAGRMVPVEIDPSDPTIGFLLDGVDRLCCLVRKYIAAIRGYALSYLSSCAGRIRFLLGTPGMLALDLDATLKGLFQKMVQHLENIPKPQGENISAITCDLSELRKDWLSILMMVTSARSSINIRHLEKATVSTGKEGLLSEGNAAYNWSRCVDELESQLSKYGSLKKLYFYHQHLTTVFRNTMFGPEGRPQHCCAWLGVASSFPECASVILPEEVTKIGRDAVLYVESLIESIMGGLEGLINILDSEGGFGSLEMQLLPEQAANLMNLTSRLSAPSTKSPKPMSGFLFPGFESYPTNSESIKMLEAAMQRLTNLCSVLNDMEPICVLNHVFVLREYMRECILGNFKRRLIAVLKTDNDLQRPSVLELLIRRHTAIVHLAEQHISMDLTLGIREILISETFSGPVSSLHLFEKPAEQHTGSAAEAVCNWYVENIVKDISGAGILFAPLHRCFKSTRPVGGYFADSVTDLGELKAFIRIFGGYGVDRLDKMMKEHTAALLNCIDTTLRANRENLEAVAGSMHSGDRMEREANIKQIIDMDTMIGFCIQAGQAIAFDCLLAEAAGAILEEGAPLIHSLLSGIAKNLPGEIPEKKEIRRMKRVANNMNVLDDHDSEWIRSILEEVGGASDGSWNLLPYLFATCMTSNIWNTTAFNVDTGGFNNNIHCLARCICAVIAGSEFVRLEREHHQKQSFSNGHVDQTLNSEMQNQFSAEANIKATMQLFVKFSAGIILDSWSESNRSDLVAKLIFLDQFCEISLYVPRSTLETHIPYAILRSIYSQYYANSPIPLALLSVSSPRHSPAISLAHASPAMRPRGDSTPHASVNDSGYFKASTTPTQEHLYDAGSGSARSIDGKHRNIRRSGPLDYSSSRKVKHAEGSSSASTGPSPLPRFTVSRSGPISYK</sequence>
<gene>
    <name evidence="1" type="ORF">M9H77_17405</name>
</gene>
<organism evidence="1 2">
    <name type="scientific">Catharanthus roseus</name>
    <name type="common">Madagascar periwinkle</name>
    <name type="synonym">Vinca rosea</name>
    <dbReference type="NCBI Taxonomy" id="4058"/>
    <lineage>
        <taxon>Eukaryota</taxon>
        <taxon>Viridiplantae</taxon>
        <taxon>Streptophyta</taxon>
        <taxon>Embryophyta</taxon>
        <taxon>Tracheophyta</taxon>
        <taxon>Spermatophyta</taxon>
        <taxon>Magnoliopsida</taxon>
        <taxon>eudicotyledons</taxon>
        <taxon>Gunneridae</taxon>
        <taxon>Pentapetalae</taxon>
        <taxon>asterids</taxon>
        <taxon>lamiids</taxon>
        <taxon>Gentianales</taxon>
        <taxon>Apocynaceae</taxon>
        <taxon>Rauvolfioideae</taxon>
        <taxon>Vinceae</taxon>
        <taxon>Catharanthinae</taxon>
        <taxon>Catharanthus</taxon>
    </lineage>
</organism>
<accession>A0ACC0B4R6</accession>
<evidence type="ECO:0000313" key="2">
    <source>
        <dbReference type="Proteomes" id="UP001060085"/>
    </source>
</evidence>
<name>A0ACC0B4R6_CATRO</name>
<dbReference type="Proteomes" id="UP001060085">
    <property type="component" value="Linkage Group LG04"/>
</dbReference>
<proteinExistence type="predicted"/>
<dbReference type="EMBL" id="CM044704">
    <property type="protein sequence ID" value="KAI5667552.1"/>
    <property type="molecule type" value="Genomic_DNA"/>
</dbReference>
<evidence type="ECO:0000313" key="1">
    <source>
        <dbReference type="EMBL" id="KAI5667552.1"/>
    </source>
</evidence>
<reference evidence="2" key="1">
    <citation type="journal article" date="2023" name="Nat. Plants">
        <title>Single-cell RNA sequencing provides a high-resolution roadmap for understanding the multicellular compartmentation of specialized metabolism.</title>
        <authorList>
            <person name="Sun S."/>
            <person name="Shen X."/>
            <person name="Li Y."/>
            <person name="Li Y."/>
            <person name="Wang S."/>
            <person name="Li R."/>
            <person name="Zhang H."/>
            <person name="Shen G."/>
            <person name="Guo B."/>
            <person name="Wei J."/>
            <person name="Xu J."/>
            <person name="St-Pierre B."/>
            <person name="Chen S."/>
            <person name="Sun C."/>
        </authorList>
    </citation>
    <scope>NUCLEOTIDE SEQUENCE [LARGE SCALE GENOMIC DNA]</scope>
</reference>
<protein>
    <submittedName>
        <fullName evidence="1">Uncharacterized protein</fullName>
    </submittedName>
</protein>
<comment type="caution">
    <text evidence="1">The sequence shown here is derived from an EMBL/GenBank/DDBJ whole genome shotgun (WGS) entry which is preliminary data.</text>
</comment>